<name>A0A6A5FV86_CAERE</name>
<dbReference type="RefSeq" id="XP_003096077.2">
    <property type="nucleotide sequence ID" value="XM_003096029.2"/>
</dbReference>
<evidence type="ECO:0000313" key="2">
    <source>
        <dbReference type="Proteomes" id="UP000483820"/>
    </source>
</evidence>
<dbReference type="GeneID" id="9808239"/>
<proteinExistence type="predicted"/>
<dbReference type="CTD" id="9808239"/>
<accession>A0A6A5FV86</accession>
<dbReference type="EMBL" id="WUAV01000006">
    <property type="protein sequence ID" value="KAF1746311.1"/>
    <property type="molecule type" value="Genomic_DNA"/>
</dbReference>
<dbReference type="AlphaFoldDB" id="A0A6A5FV86"/>
<evidence type="ECO:0000313" key="1">
    <source>
        <dbReference type="EMBL" id="KAF1746311.1"/>
    </source>
</evidence>
<gene>
    <name evidence="1" type="ORF">GCK72_022764</name>
</gene>
<sequence>MLGEFVDDYFVNVIDVFASSQSERKTPPFLWTWFFRCKMLSKQHGRRIAPKDQADGSPRKKFLLPYGNRLLAHRVNMKIQHSFQALFDCAVAVVVNSIQTLGMKHRSMRSGLLVYSRWYSTSNFGRFLMPSKQLATRAGKVWINVRRISSKPKQKSINFIATPIKSSRRTRRNLIR</sequence>
<comment type="caution">
    <text evidence="1">The sequence shown here is derived from an EMBL/GenBank/DDBJ whole genome shotgun (WGS) entry which is preliminary data.</text>
</comment>
<dbReference type="KEGG" id="crq:GCK72_022764"/>
<reference evidence="1 2" key="1">
    <citation type="submission" date="2019-12" db="EMBL/GenBank/DDBJ databases">
        <title>Chromosome-level assembly of the Caenorhabditis remanei genome.</title>
        <authorList>
            <person name="Teterina A.A."/>
            <person name="Willis J.H."/>
            <person name="Phillips P.C."/>
        </authorList>
    </citation>
    <scope>NUCLEOTIDE SEQUENCE [LARGE SCALE GENOMIC DNA]</scope>
    <source>
        <strain evidence="1 2">PX506</strain>
        <tissue evidence="1">Whole organism</tissue>
    </source>
</reference>
<organism evidence="1 2">
    <name type="scientific">Caenorhabditis remanei</name>
    <name type="common">Caenorhabditis vulgaris</name>
    <dbReference type="NCBI Taxonomy" id="31234"/>
    <lineage>
        <taxon>Eukaryota</taxon>
        <taxon>Metazoa</taxon>
        <taxon>Ecdysozoa</taxon>
        <taxon>Nematoda</taxon>
        <taxon>Chromadorea</taxon>
        <taxon>Rhabditida</taxon>
        <taxon>Rhabditina</taxon>
        <taxon>Rhabditomorpha</taxon>
        <taxon>Rhabditoidea</taxon>
        <taxon>Rhabditidae</taxon>
        <taxon>Peloderinae</taxon>
        <taxon>Caenorhabditis</taxon>
    </lineage>
</organism>
<dbReference type="Proteomes" id="UP000483820">
    <property type="component" value="Chromosome X"/>
</dbReference>
<protein>
    <submittedName>
        <fullName evidence="1">Uncharacterized protein</fullName>
    </submittedName>
</protein>